<dbReference type="Proteomes" id="UP000024635">
    <property type="component" value="Unassembled WGS sequence"/>
</dbReference>
<comment type="caution">
    <text evidence="1">The sequence shown here is derived from an EMBL/GenBank/DDBJ whole genome shotgun (WGS) entry which is preliminary data.</text>
</comment>
<gene>
    <name evidence="1" type="primary">Acey_s0065.g3637</name>
    <name evidence="1" type="ORF">Y032_0065g3637</name>
</gene>
<evidence type="ECO:0000313" key="1">
    <source>
        <dbReference type="EMBL" id="EYC08598.1"/>
    </source>
</evidence>
<reference evidence="2" key="1">
    <citation type="journal article" date="2015" name="Nat. Genet.">
        <title>The genome and transcriptome of the zoonotic hookworm Ancylostoma ceylanicum identify infection-specific gene families.</title>
        <authorList>
            <person name="Schwarz E.M."/>
            <person name="Hu Y."/>
            <person name="Antoshechkin I."/>
            <person name="Miller M.M."/>
            <person name="Sternberg P.W."/>
            <person name="Aroian R.V."/>
        </authorList>
    </citation>
    <scope>NUCLEOTIDE SEQUENCE</scope>
    <source>
        <strain evidence="2">HY135</strain>
    </source>
</reference>
<protein>
    <submittedName>
        <fullName evidence="1">Uncharacterized protein</fullName>
    </submittedName>
</protein>
<evidence type="ECO:0000313" key="2">
    <source>
        <dbReference type="Proteomes" id="UP000024635"/>
    </source>
</evidence>
<dbReference type="AlphaFoldDB" id="A0A016U1Z1"/>
<organism evidence="1 2">
    <name type="scientific">Ancylostoma ceylanicum</name>
    <dbReference type="NCBI Taxonomy" id="53326"/>
    <lineage>
        <taxon>Eukaryota</taxon>
        <taxon>Metazoa</taxon>
        <taxon>Ecdysozoa</taxon>
        <taxon>Nematoda</taxon>
        <taxon>Chromadorea</taxon>
        <taxon>Rhabditida</taxon>
        <taxon>Rhabditina</taxon>
        <taxon>Rhabditomorpha</taxon>
        <taxon>Strongyloidea</taxon>
        <taxon>Ancylostomatidae</taxon>
        <taxon>Ancylostomatinae</taxon>
        <taxon>Ancylostoma</taxon>
    </lineage>
</organism>
<keyword evidence="2" id="KW-1185">Reference proteome</keyword>
<proteinExistence type="predicted"/>
<name>A0A016U1Z1_9BILA</name>
<accession>A0A016U1Z1</accession>
<sequence length="81" mass="8949">MFIEMNLSAAAIIDRTSISVLEKNAVLSVSFHCGMKLLVQLAEDFEILGQRIPQCLTSFSFSSDQQTLDFLDALGSAMYNI</sequence>
<dbReference type="EMBL" id="JARK01001401">
    <property type="protein sequence ID" value="EYC08598.1"/>
    <property type="molecule type" value="Genomic_DNA"/>
</dbReference>